<dbReference type="RefSeq" id="WP_054521469.1">
    <property type="nucleotide sequence ID" value="NZ_LGKO01000004.1"/>
</dbReference>
<dbReference type="InterPro" id="IPR000649">
    <property type="entry name" value="IF-2B-related"/>
</dbReference>
<sequence length="356" mass="39646">MRIEDVLDERADKGLPFLLQYENVAKYEDGVIYVLDRRVYPRRVEFVRCENYHQAAQAIRDMVTQSGGPRLVASLGMVSAAREARGKPMDEAIAILKQAAYELSHARPTTSQDLARQIEHLRQLAEDALKQGQDPEEITLIHTYRILNERYRNARKIASYAVDLLPNRVTILTQCFAETLIGFTLLVARERGKEVALICPETRPYLQGARLTASVARGLDIPVTVITDNMPAYILSRKMAQVFISAADVITLDGHVVNKVGTFQIALAAHYHGVPYYVLGNPSRSHARITSVEIEERDPQEVLHAMGVPTTMEGVQGYYPAFDVTPPHLVGAVVTSKGVFSPYDLARSFSAESPLD</sequence>
<gene>
    <name evidence="3" type="ORF">SE15_07340</name>
</gene>
<dbReference type="OrthoDB" id="9803436at2"/>
<dbReference type="Gene3D" id="3.40.50.10470">
    <property type="entry name" value="Translation initiation factor eif-2b, domain 2"/>
    <property type="match status" value="1"/>
</dbReference>
<protein>
    <submittedName>
        <fullName evidence="3">Methylthioribose-1-phosphate isomerase</fullName>
    </submittedName>
</protein>
<organism evidence="3 4">
    <name type="scientific">Thermanaerothrix daxensis</name>
    <dbReference type="NCBI Taxonomy" id="869279"/>
    <lineage>
        <taxon>Bacteria</taxon>
        <taxon>Bacillati</taxon>
        <taxon>Chloroflexota</taxon>
        <taxon>Anaerolineae</taxon>
        <taxon>Anaerolineales</taxon>
        <taxon>Anaerolineaceae</taxon>
        <taxon>Thermanaerothrix</taxon>
    </lineage>
</organism>
<dbReference type="Gene3D" id="1.20.120.420">
    <property type="entry name" value="translation initiation factor eif-2b, domain 1"/>
    <property type="match status" value="1"/>
</dbReference>
<name>A0A0N8GQ97_9CHLR</name>
<proteinExistence type="inferred from homology"/>
<comment type="caution">
    <text evidence="3">The sequence shown here is derived from an EMBL/GenBank/DDBJ whole genome shotgun (WGS) entry which is preliminary data.</text>
</comment>
<dbReference type="InterPro" id="IPR037171">
    <property type="entry name" value="NagB/RpiA_transferase-like"/>
</dbReference>
<evidence type="ECO:0000256" key="1">
    <source>
        <dbReference type="ARBA" id="ARBA00023235"/>
    </source>
</evidence>
<dbReference type="PANTHER" id="PTHR43475">
    <property type="entry name" value="METHYLTHIORIBOSE-1-PHOSPHATE ISOMERASE"/>
    <property type="match status" value="1"/>
</dbReference>
<keyword evidence="4" id="KW-1185">Reference proteome</keyword>
<dbReference type="InterPro" id="IPR027363">
    <property type="entry name" value="M1Pi_N"/>
</dbReference>
<dbReference type="InterPro" id="IPR011559">
    <property type="entry name" value="Initiation_fac_2B_a/b/d"/>
</dbReference>
<dbReference type="InterPro" id="IPR042529">
    <property type="entry name" value="IF_2B-like_C"/>
</dbReference>
<dbReference type="GO" id="GO:0046523">
    <property type="term" value="F:S-methyl-5-thioribose-1-phosphate isomerase activity"/>
    <property type="evidence" value="ECO:0007669"/>
    <property type="project" value="TreeGrafter"/>
</dbReference>
<dbReference type="PANTHER" id="PTHR43475:SF1">
    <property type="entry name" value="METHYLTHIORIBOSE-1-PHOSPHATE ISOMERASE"/>
    <property type="match status" value="1"/>
</dbReference>
<reference evidence="3 4" key="1">
    <citation type="submission" date="2015-07" db="EMBL/GenBank/DDBJ databases">
        <title>Whole genome sequence of Thermanaerothrix daxensis DSM 23592.</title>
        <authorList>
            <person name="Hemp J."/>
            <person name="Ward L.M."/>
            <person name="Pace L.A."/>
            <person name="Fischer W.W."/>
        </authorList>
    </citation>
    <scope>NUCLEOTIDE SEQUENCE [LARGE SCALE GENOMIC DNA]</scope>
    <source>
        <strain evidence="3 4">GNS-1</strain>
    </source>
</reference>
<dbReference type="PATRIC" id="fig|869279.4.peg.2200"/>
<dbReference type="Proteomes" id="UP000050544">
    <property type="component" value="Unassembled WGS sequence"/>
</dbReference>
<keyword evidence="1 3" id="KW-0413">Isomerase</keyword>
<dbReference type="GO" id="GO:0019509">
    <property type="term" value="P:L-methionine salvage from methylthioadenosine"/>
    <property type="evidence" value="ECO:0007669"/>
    <property type="project" value="TreeGrafter"/>
</dbReference>
<dbReference type="SUPFAM" id="SSF100950">
    <property type="entry name" value="NagB/RpiA/CoA transferase-like"/>
    <property type="match status" value="1"/>
</dbReference>
<dbReference type="NCBIfam" id="TIGR00524">
    <property type="entry name" value="eIF-2B_rel"/>
    <property type="match status" value="1"/>
</dbReference>
<dbReference type="Pfam" id="PF01008">
    <property type="entry name" value="IF-2B"/>
    <property type="match status" value="1"/>
</dbReference>
<evidence type="ECO:0000313" key="3">
    <source>
        <dbReference type="EMBL" id="KPL83090.1"/>
    </source>
</evidence>
<dbReference type="AlphaFoldDB" id="A0A0N8GQ97"/>
<evidence type="ECO:0000256" key="2">
    <source>
        <dbReference type="RuleBase" id="RU003814"/>
    </source>
</evidence>
<dbReference type="NCBIfam" id="NF004326">
    <property type="entry name" value="PRK05720.1"/>
    <property type="match status" value="1"/>
</dbReference>
<dbReference type="STRING" id="869279.SE15_07340"/>
<dbReference type="EMBL" id="LGKO01000004">
    <property type="protein sequence ID" value="KPL83090.1"/>
    <property type="molecule type" value="Genomic_DNA"/>
</dbReference>
<evidence type="ECO:0000313" key="4">
    <source>
        <dbReference type="Proteomes" id="UP000050544"/>
    </source>
</evidence>
<accession>A0A0N8GQ97</accession>
<comment type="similarity">
    <text evidence="2">Belongs to the eIF-2B alpha/beta/delta subunits family.</text>
</comment>